<proteinExistence type="predicted"/>
<keyword evidence="2" id="KW-1185">Reference proteome</keyword>
<dbReference type="AlphaFoldDB" id="A0A2X2UDV2"/>
<evidence type="ECO:0000313" key="1">
    <source>
        <dbReference type="EMBL" id="SQB10155.1"/>
    </source>
</evidence>
<dbReference type="RefSeq" id="WP_112481652.1">
    <property type="nucleotide sequence ID" value="NZ_JAIWZC010000001.1"/>
</dbReference>
<gene>
    <name evidence="1" type="ORF">NCTC11224_01462</name>
</gene>
<sequence>MDLLKKFENIEVKADTRISQADRIFCEAHQAAYEHAKSTLAELEFFWEDMRSQHRELLAPTEASADTYLTTYGGLELSSRKIREQIRSLHAMFIDHLVSYFAATYHFSIDKSKVECNLIPQKPTDRLVDDYKELAKRHTQELENLSLCYSDVLEQIFIQTGGRAFFEQALHELKENCHNAAWNSDDGRAKFEQKKSVLQFTNYACRFHSWHRSESWELTSKMKDIIRGISHFETGGFDYTPASLSRLLIRELNSSQCEFSDCEKVQSLKMFKNGRVDLKFSSETYALQFVEEYLKTIC</sequence>
<dbReference type="Proteomes" id="UP000251853">
    <property type="component" value="Unassembled WGS sequence"/>
</dbReference>
<accession>A0A2X2UDV2</accession>
<reference evidence="1 2" key="1">
    <citation type="submission" date="2018-06" db="EMBL/GenBank/DDBJ databases">
        <authorList>
            <consortium name="Pathogen Informatics"/>
            <person name="Doyle S."/>
        </authorList>
    </citation>
    <scope>NUCLEOTIDE SEQUENCE [LARGE SCALE GENOMIC DNA]</scope>
    <source>
        <strain evidence="1 2">NCTC11224</strain>
    </source>
</reference>
<name>A0A2X2UDV2_9FIRM</name>
<protein>
    <submittedName>
        <fullName evidence="1">Uncharacterized protein</fullName>
    </submittedName>
</protein>
<organism evidence="1 2">
    <name type="scientific">Enterocloster clostridioformis</name>
    <dbReference type="NCBI Taxonomy" id="1531"/>
    <lineage>
        <taxon>Bacteria</taxon>
        <taxon>Bacillati</taxon>
        <taxon>Bacillota</taxon>
        <taxon>Clostridia</taxon>
        <taxon>Lachnospirales</taxon>
        <taxon>Lachnospiraceae</taxon>
        <taxon>Enterocloster</taxon>
    </lineage>
</organism>
<dbReference type="EMBL" id="UAVW01000003">
    <property type="protein sequence ID" value="SQB10155.1"/>
    <property type="molecule type" value="Genomic_DNA"/>
</dbReference>
<evidence type="ECO:0000313" key="2">
    <source>
        <dbReference type="Proteomes" id="UP000251853"/>
    </source>
</evidence>